<dbReference type="EMBL" id="JBHTLQ010000068">
    <property type="protein sequence ID" value="MFD1192636.1"/>
    <property type="molecule type" value="Genomic_DNA"/>
</dbReference>
<keyword evidence="5 12" id="KW-0732">Signal</keyword>
<dbReference type="RefSeq" id="WP_377354660.1">
    <property type="nucleotide sequence ID" value="NZ_JBHTLQ010000068.1"/>
</dbReference>
<name>A0ABW3T6Z7_9CAUL</name>
<evidence type="ECO:0000256" key="5">
    <source>
        <dbReference type="ARBA" id="ARBA00022729"/>
    </source>
</evidence>
<dbReference type="Gene3D" id="2.40.170.20">
    <property type="entry name" value="TonB-dependent receptor, beta-barrel domain"/>
    <property type="match status" value="1"/>
</dbReference>
<keyword evidence="8 15" id="KW-0675">Receptor</keyword>
<keyword evidence="6 11" id="KW-0798">TonB box</keyword>
<evidence type="ECO:0000256" key="12">
    <source>
        <dbReference type="SAM" id="SignalP"/>
    </source>
</evidence>
<keyword evidence="3 10" id="KW-1134">Transmembrane beta strand</keyword>
<feature type="chain" id="PRO_5045300206" evidence="12">
    <location>
        <begin position="25"/>
        <end position="671"/>
    </location>
</feature>
<feature type="domain" description="TonB-dependent receptor-like beta-barrel" evidence="13">
    <location>
        <begin position="237"/>
        <end position="646"/>
    </location>
</feature>
<keyword evidence="4 10" id="KW-0812">Transmembrane</keyword>
<reference evidence="16" key="1">
    <citation type="journal article" date="2019" name="Int. J. Syst. Evol. Microbiol.">
        <title>The Global Catalogue of Microorganisms (GCM) 10K type strain sequencing project: providing services to taxonomists for standard genome sequencing and annotation.</title>
        <authorList>
            <consortium name="The Broad Institute Genomics Platform"/>
            <consortium name="The Broad Institute Genome Sequencing Center for Infectious Disease"/>
            <person name="Wu L."/>
            <person name="Ma J."/>
        </authorList>
    </citation>
    <scope>NUCLEOTIDE SEQUENCE [LARGE SCALE GENOMIC DNA]</scope>
    <source>
        <strain evidence="16">CCUG 55074</strain>
    </source>
</reference>
<evidence type="ECO:0000256" key="7">
    <source>
        <dbReference type="ARBA" id="ARBA00023136"/>
    </source>
</evidence>
<dbReference type="Pfam" id="PF07715">
    <property type="entry name" value="Plug"/>
    <property type="match status" value="1"/>
</dbReference>
<feature type="signal peptide" evidence="12">
    <location>
        <begin position="1"/>
        <end position="24"/>
    </location>
</feature>
<dbReference type="PROSITE" id="PS52016">
    <property type="entry name" value="TONB_DEPENDENT_REC_3"/>
    <property type="match status" value="1"/>
</dbReference>
<dbReference type="SUPFAM" id="SSF56935">
    <property type="entry name" value="Porins"/>
    <property type="match status" value="1"/>
</dbReference>
<dbReference type="InterPro" id="IPR012910">
    <property type="entry name" value="Plug_dom"/>
</dbReference>
<protein>
    <submittedName>
        <fullName evidence="15">TonB-dependent receptor plug domain-containing protein</fullName>
    </submittedName>
</protein>
<dbReference type="InterPro" id="IPR037066">
    <property type="entry name" value="Plug_dom_sf"/>
</dbReference>
<organism evidence="15 16">
    <name type="scientific">Phenylobacterium conjunctum</name>
    <dbReference type="NCBI Taxonomy" id="1298959"/>
    <lineage>
        <taxon>Bacteria</taxon>
        <taxon>Pseudomonadati</taxon>
        <taxon>Pseudomonadota</taxon>
        <taxon>Alphaproteobacteria</taxon>
        <taxon>Caulobacterales</taxon>
        <taxon>Caulobacteraceae</taxon>
        <taxon>Phenylobacterium</taxon>
    </lineage>
</organism>
<evidence type="ECO:0000256" key="4">
    <source>
        <dbReference type="ARBA" id="ARBA00022692"/>
    </source>
</evidence>
<keyword evidence="16" id="KW-1185">Reference proteome</keyword>
<comment type="similarity">
    <text evidence="10 11">Belongs to the TonB-dependent receptor family.</text>
</comment>
<sequence>MNKTHLLAGAAAGLALAAALPASAQSIDYGSLEQLFGEPVTTSATGSPQRSTEAPADMQIISADEIRRSGATNLQALLQRVAGVDALNSSAGQTDVNVRGYNQISSPRLLVLVNGRQVYLDHYGMTIWATIPVQLEEIRQIEVVKGPNSALFGFNAVSGVVNIITYNPQFDDTDVVTARVGTNGFSQGSLVSSFKLGEALSARLSVGASRQDEWDRVGTPVTVDQVHDPRAVTANLDAVAQLGASTTLRVEGSWANVQESLMATGTSYSVAKAITNSEKATLTSDTRFGTIQAQVYQNQLTAKYAIAGGINWENTITVASLQDLFKVGTAHTFRVGAEYRHNTLNIAPMNTSDVSYDVVSGSGMWNWQINPKLATTVALRVDKMSLERSGPFLPRSPNANNALWDRDITKTSANATVAWRPTDADTFRLSYGRGVQPPSLIELGGLELPIAAGPMTLDLVGNPRLKPSILTNYELAYDHDFAPIKAKLGVRLFQQDWKDIKTSISTATLDFFPTLTTNGGFTQINGLDSKAKGVELTASGKATPELGWRVDYTWTDVKDQPFAGVNTVLRNVAFAQTTPKGRGNIGLDWVKGPWEADANLHYVGDYQFYHMVGGLLAPVDAHVSLSGRVGYKMENGVTLALAGQNLLNERQKQTRGLEAERRIQFSVSKSW</sequence>
<dbReference type="PANTHER" id="PTHR30069:SF29">
    <property type="entry name" value="HEMOGLOBIN AND HEMOGLOBIN-HAPTOGLOBIN-BINDING PROTEIN 1-RELATED"/>
    <property type="match status" value="1"/>
</dbReference>
<evidence type="ECO:0000256" key="9">
    <source>
        <dbReference type="ARBA" id="ARBA00023237"/>
    </source>
</evidence>
<gene>
    <name evidence="15" type="ORF">ACFQ27_18745</name>
</gene>
<comment type="subcellular location">
    <subcellularLocation>
        <location evidence="1 10">Cell outer membrane</location>
        <topology evidence="1 10">Multi-pass membrane protein</topology>
    </subcellularLocation>
</comment>
<feature type="domain" description="TonB-dependent receptor plug" evidence="14">
    <location>
        <begin position="53"/>
        <end position="160"/>
    </location>
</feature>
<evidence type="ECO:0000256" key="6">
    <source>
        <dbReference type="ARBA" id="ARBA00023077"/>
    </source>
</evidence>
<evidence type="ECO:0000313" key="15">
    <source>
        <dbReference type="EMBL" id="MFD1192636.1"/>
    </source>
</evidence>
<evidence type="ECO:0000256" key="8">
    <source>
        <dbReference type="ARBA" id="ARBA00023170"/>
    </source>
</evidence>
<keyword evidence="9 10" id="KW-0998">Cell outer membrane</keyword>
<comment type="caution">
    <text evidence="15">The sequence shown here is derived from an EMBL/GenBank/DDBJ whole genome shotgun (WGS) entry which is preliminary data.</text>
</comment>
<evidence type="ECO:0000259" key="14">
    <source>
        <dbReference type="Pfam" id="PF07715"/>
    </source>
</evidence>
<evidence type="ECO:0000256" key="2">
    <source>
        <dbReference type="ARBA" id="ARBA00022448"/>
    </source>
</evidence>
<dbReference type="CDD" id="cd01347">
    <property type="entry name" value="ligand_gated_channel"/>
    <property type="match status" value="1"/>
</dbReference>
<accession>A0ABW3T6Z7</accession>
<dbReference type="InterPro" id="IPR000531">
    <property type="entry name" value="Beta-barrel_TonB"/>
</dbReference>
<dbReference type="PANTHER" id="PTHR30069">
    <property type="entry name" value="TONB-DEPENDENT OUTER MEMBRANE RECEPTOR"/>
    <property type="match status" value="1"/>
</dbReference>
<dbReference type="InterPro" id="IPR036942">
    <property type="entry name" value="Beta-barrel_TonB_sf"/>
</dbReference>
<evidence type="ECO:0000256" key="10">
    <source>
        <dbReference type="PROSITE-ProRule" id="PRU01360"/>
    </source>
</evidence>
<dbReference type="Gene3D" id="2.170.130.10">
    <property type="entry name" value="TonB-dependent receptor, plug domain"/>
    <property type="match status" value="1"/>
</dbReference>
<keyword evidence="2 10" id="KW-0813">Transport</keyword>
<dbReference type="Proteomes" id="UP001597216">
    <property type="component" value="Unassembled WGS sequence"/>
</dbReference>
<dbReference type="Pfam" id="PF00593">
    <property type="entry name" value="TonB_dep_Rec_b-barrel"/>
    <property type="match status" value="1"/>
</dbReference>
<evidence type="ECO:0000259" key="13">
    <source>
        <dbReference type="Pfam" id="PF00593"/>
    </source>
</evidence>
<proteinExistence type="inferred from homology"/>
<keyword evidence="7 10" id="KW-0472">Membrane</keyword>
<evidence type="ECO:0000256" key="1">
    <source>
        <dbReference type="ARBA" id="ARBA00004571"/>
    </source>
</evidence>
<evidence type="ECO:0000256" key="11">
    <source>
        <dbReference type="RuleBase" id="RU003357"/>
    </source>
</evidence>
<evidence type="ECO:0000256" key="3">
    <source>
        <dbReference type="ARBA" id="ARBA00022452"/>
    </source>
</evidence>
<evidence type="ECO:0000313" key="16">
    <source>
        <dbReference type="Proteomes" id="UP001597216"/>
    </source>
</evidence>
<dbReference type="InterPro" id="IPR039426">
    <property type="entry name" value="TonB-dep_rcpt-like"/>
</dbReference>